<dbReference type="SUPFAM" id="SSF52518">
    <property type="entry name" value="Thiamin diphosphate-binding fold (THDP-binding)"/>
    <property type="match status" value="1"/>
</dbReference>
<reference evidence="2" key="1">
    <citation type="journal article" date="2013" name="Environ. Microbiol.">
        <title>Microbiota from the distal guts of lean and obese adolescents exhibit partial functional redundancy besides clear differences in community structure.</title>
        <authorList>
            <person name="Ferrer M."/>
            <person name="Ruiz A."/>
            <person name="Lanza F."/>
            <person name="Haange S.B."/>
            <person name="Oberbach A."/>
            <person name="Till H."/>
            <person name="Bargiela R."/>
            <person name="Campoy C."/>
            <person name="Segura M.T."/>
            <person name="Richter M."/>
            <person name="von Bergen M."/>
            <person name="Seifert J."/>
            <person name="Suarez A."/>
        </authorList>
    </citation>
    <scope>NUCLEOTIDE SEQUENCE</scope>
</reference>
<dbReference type="AlphaFoldDB" id="K1SSM3"/>
<keyword evidence="2" id="KW-0670">Pyruvate</keyword>
<dbReference type="EMBL" id="AJWY01009409">
    <property type="protein sequence ID" value="EKC58449.1"/>
    <property type="molecule type" value="Genomic_DNA"/>
</dbReference>
<dbReference type="Pfam" id="PF02775">
    <property type="entry name" value="TPP_enzyme_C"/>
    <property type="match status" value="1"/>
</dbReference>
<sequence>GWGYDIGYGGVDHVLASGQDVNILVIDTEVYSNTGGQSSKATPVGAVAKFASSGKRIRKKDLGAMAMTYGYVYVAQVSIGASQQQLFNVLKEAEAYPGPSLIIAYAPCINHGIKGGMARTQTVGKEAVACGYWHLWHYNPELEEQGKNPFVLDSKEPDWTKFREFLMKEVRYTSLQKSFPTEADELFAAAEENAKWRYNGYVRRSKMEY</sequence>
<evidence type="ECO:0000313" key="2">
    <source>
        <dbReference type="EMBL" id="EKC58449.1"/>
    </source>
</evidence>
<gene>
    <name evidence="2" type="ORF">LEA_13859</name>
</gene>
<dbReference type="GO" id="GO:0003824">
    <property type="term" value="F:catalytic activity"/>
    <property type="evidence" value="ECO:0007669"/>
    <property type="project" value="InterPro"/>
</dbReference>
<proteinExistence type="predicted"/>
<dbReference type="PANTHER" id="PTHR32154:SF0">
    <property type="entry name" value="PYRUVATE-FLAVODOXIN OXIDOREDUCTASE-RELATED"/>
    <property type="match status" value="1"/>
</dbReference>
<comment type="caution">
    <text evidence="2">The sequence shown here is derived from an EMBL/GenBank/DDBJ whole genome shotgun (WGS) entry which is preliminary data.</text>
</comment>
<evidence type="ECO:0000259" key="1">
    <source>
        <dbReference type="Pfam" id="PF02775"/>
    </source>
</evidence>
<protein>
    <submittedName>
        <fullName evidence="2">Pyruvate-flavodoxin oxidoreductase</fullName>
    </submittedName>
</protein>
<dbReference type="InterPro" id="IPR029061">
    <property type="entry name" value="THDP-binding"/>
</dbReference>
<feature type="domain" description="Thiamine pyrophosphate enzyme TPP-binding" evidence="1">
    <location>
        <begin position="13"/>
        <end position="103"/>
    </location>
</feature>
<dbReference type="GO" id="GO:0006979">
    <property type="term" value="P:response to oxidative stress"/>
    <property type="evidence" value="ECO:0007669"/>
    <property type="project" value="TreeGrafter"/>
</dbReference>
<organism evidence="2">
    <name type="scientific">human gut metagenome</name>
    <dbReference type="NCBI Taxonomy" id="408170"/>
    <lineage>
        <taxon>unclassified sequences</taxon>
        <taxon>metagenomes</taxon>
        <taxon>organismal metagenomes</taxon>
    </lineage>
</organism>
<dbReference type="InterPro" id="IPR011766">
    <property type="entry name" value="TPP_enzyme_TPP-bd"/>
</dbReference>
<dbReference type="InterPro" id="IPR050722">
    <property type="entry name" value="Pyruvate:ferred/Flavod_OxRd"/>
</dbReference>
<accession>K1SSM3</accession>
<name>K1SSM3_9ZZZZ</name>
<dbReference type="PANTHER" id="PTHR32154">
    <property type="entry name" value="PYRUVATE-FLAVODOXIN OXIDOREDUCTASE-RELATED"/>
    <property type="match status" value="1"/>
</dbReference>
<dbReference type="GO" id="GO:0030976">
    <property type="term" value="F:thiamine pyrophosphate binding"/>
    <property type="evidence" value="ECO:0007669"/>
    <property type="project" value="InterPro"/>
</dbReference>
<feature type="non-terminal residue" evidence="2">
    <location>
        <position position="1"/>
    </location>
</feature>
<dbReference type="Gene3D" id="3.40.50.970">
    <property type="match status" value="1"/>
</dbReference>